<feature type="region of interest" description="Disordered" evidence="1">
    <location>
        <begin position="534"/>
        <end position="566"/>
    </location>
</feature>
<dbReference type="InterPro" id="IPR008972">
    <property type="entry name" value="Cupredoxin"/>
</dbReference>
<dbReference type="EMBL" id="MN740607">
    <property type="protein sequence ID" value="QHS78872.1"/>
    <property type="molecule type" value="Genomic_DNA"/>
</dbReference>
<organism evidence="2">
    <name type="scientific">viral metagenome</name>
    <dbReference type="NCBI Taxonomy" id="1070528"/>
    <lineage>
        <taxon>unclassified sequences</taxon>
        <taxon>metagenomes</taxon>
        <taxon>organismal metagenomes</taxon>
    </lineage>
</organism>
<reference evidence="2" key="1">
    <citation type="journal article" date="2020" name="Nature">
        <title>Giant virus diversity and host interactions through global metagenomics.</title>
        <authorList>
            <person name="Schulz F."/>
            <person name="Roux S."/>
            <person name="Paez-Espino D."/>
            <person name="Jungbluth S."/>
            <person name="Walsh D.A."/>
            <person name="Denef V.J."/>
            <person name="McMahon K.D."/>
            <person name="Konstantinidis K.T."/>
            <person name="Eloe-Fadrosh E.A."/>
            <person name="Kyrpides N.C."/>
            <person name="Woyke T."/>
        </authorList>
    </citation>
    <scope>NUCLEOTIDE SEQUENCE</scope>
    <source>
        <strain evidence="2">GVMAG-S-1024976-23</strain>
    </source>
</reference>
<evidence type="ECO:0000256" key="1">
    <source>
        <dbReference type="SAM" id="MobiDB-lite"/>
    </source>
</evidence>
<dbReference type="SUPFAM" id="SSF49503">
    <property type="entry name" value="Cupredoxins"/>
    <property type="match status" value="1"/>
</dbReference>
<name>A0A6C0AGM1_9ZZZZ</name>
<evidence type="ECO:0000313" key="2">
    <source>
        <dbReference type="EMBL" id="QHS78872.1"/>
    </source>
</evidence>
<feature type="region of interest" description="Disordered" evidence="1">
    <location>
        <begin position="444"/>
        <end position="467"/>
    </location>
</feature>
<sequence length="930" mass="102746">MPSYLNPNVVKLDAIQDLAFQPLDEEFAFKSVDFAITNYGTLKDFSIIVNNFEQTQVNVDIDYTESVIFDDDRIKNTDGNYTISFDVSGQTLGNSGETSYPLDNSGNRCYIPYFYTKKVDKEIDGANHLPDEINFGTTDTVEYTKIDNSGNVIEITTQTIDRTGVDGKFNYNMDLFNNNFLLVKDPKRLLRGVIYNIFVLEIFDQIPNISNIDFTQESLRNNGLFFVNDPTGDVDGSGTLNDNVKNRTKSELTGIKTETEIFDYWFKQSTIWHRDYAIVQEEQSGIINFGFGDILYILYNLKLTVSRPSSVASGDATLSSALGKNASGDIQRGKLVSKITDSVPITEKNVSFILGWRVEPRTVFTVTVSYYLGYQDTDAEGGLLSKLETLYESTGIGRQNVIQIITEFISTIYKISYESINLNSITFSSLQFDFDVMTPNVIRDEADGTVGEPRDFTPTDATGPPADSLDLAQTLLDAVKKRGLPNESFVNIFPTSDGSVEEVFFDSSGDIKYKTTDLQDASGVTASYTSTELIIEPEPEPEPQPEPEPEPEQEPEPEPENPYDISYPEMLSATQLPHWVFSDSAPPYYDNNGFTVHPINRTDWPSDVGDDASGNMDFTIFLSFEVDVTVSAHATPLFIPNSGEILDITVPEVETIYEINTREDDTGISNGYIFDGILRDPDNLMILGGNPSMNINYGDTLVIKEIPSGHPIKIYKEGSSGSGSDIESAGSGDITFIPNATGTYIYECQTPGHSANMNGRIIVSAMGEQTLINVSASTKQNIVISSSVPGFGDPKNIQVGTASESNSDIVTSGLLYDSNSKYFLCITNNSNEASFALYERNSGGVVTMLHTDGDADTIKTTPSLSSDPRNETMNVTINSTVLHSTPPVGGVDKNYYGYSIGMNFDYLKFEMHFDDVGTENFENYVENAKF</sequence>
<proteinExistence type="predicted"/>
<evidence type="ECO:0008006" key="3">
    <source>
        <dbReference type="Google" id="ProtNLM"/>
    </source>
</evidence>
<accession>A0A6C0AGM1</accession>
<feature type="compositionally biased region" description="Acidic residues" evidence="1">
    <location>
        <begin position="535"/>
        <end position="561"/>
    </location>
</feature>
<protein>
    <recommendedName>
        <fullName evidence="3">Blue (type 1) copper domain-containing protein</fullName>
    </recommendedName>
</protein>
<feature type="compositionally biased region" description="Basic and acidic residues" evidence="1">
    <location>
        <begin position="444"/>
        <end position="457"/>
    </location>
</feature>
<dbReference type="AlphaFoldDB" id="A0A6C0AGM1"/>
<dbReference type="Gene3D" id="2.60.40.420">
    <property type="entry name" value="Cupredoxins - blue copper proteins"/>
    <property type="match status" value="1"/>
</dbReference>